<dbReference type="Proteomes" id="UP000231693">
    <property type="component" value="Unassembled WGS sequence"/>
</dbReference>
<dbReference type="PANTHER" id="PTHR38436">
    <property type="entry name" value="POLYKETIDE CYCLASE SNOAL-LIKE DOMAIN"/>
    <property type="match status" value="1"/>
</dbReference>
<sequence length="142" mass="15350">MSTSTNKAAAIEVHTRLLPGNLEAPLASVLAPGFHDHDPLTRGTDDAVGLVATMHWLSNAFSDQRVEVLHAVAEGELVALHVAFTARHTGYFRGIAPTGRTFTIHEMHMLRFAQGREVEHWAVRDDATLVALLTGPGPARQG</sequence>
<dbReference type="OrthoDB" id="9182871at2"/>
<proteinExistence type="predicted"/>
<reference evidence="1 2" key="1">
    <citation type="submission" date="2017-11" db="EMBL/GenBank/DDBJ databases">
        <title>Genomic Encyclopedia of Archaeal and Bacterial Type Strains, Phase II (KMG-II): From Individual Species to Whole Genera.</title>
        <authorList>
            <person name="Goeker M."/>
        </authorList>
    </citation>
    <scope>NUCLEOTIDE SEQUENCE [LARGE SCALE GENOMIC DNA]</scope>
    <source>
        <strain evidence="1 2">DSM 25478</strain>
    </source>
</reference>
<comment type="caution">
    <text evidence="1">The sequence shown here is derived from an EMBL/GenBank/DDBJ whole genome shotgun (WGS) entry which is preliminary data.</text>
</comment>
<evidence type="ECO:0000313" key="1">
    <source>
        <dbReference type="EMBL" id="PJJ70103.1"/>
    </source>
</evidence>
<dbReference type="RefSeq" id="WP_100423709.1">
    <property type="nucleotide sequence ID" value="NZ_BOOX01000013.1"/>
</dbReference>
<gene>
    <name evidence="1" type="ORF">CLV28_2581</name>
</gene>
<evidence type="ECO:0000313" key="2">
    <source>
        <dbReference type="Proteomes" id="UP000231693"/>
    </source>
</evidence>
<dbReference type="AlphaFoldDB" id="A0A2M9CDX9"/>
<name>A0A2M9CDX9_9CELL</name>
<dbReference type="GO" id="GO:0030638">
    <property type="term" value="P:polyketide metabolic process"/>
    <property type="evidence" value="ECO:0007669"/>
    <property type="project" value="InterPro"/>
</dbReference>
<dbReference type="InterPro" id="IPR009959">
    <property type="entry name" value="Cyclase_SnoaL-like"/>
</dbReference>
<dbReference type="EMBL" id="PGFE01000004">
    <property type="protein sequence ID" value="PJJ70103.1"/>
    <property type="molecule type" value="Genomic_DNA"/>
</dbReference>
<dbReference type="SUPFAM" id="SSF54427">
    <property type="entry name" value="NTF2-like"/>
    <property type="match status" value="1"/>
</dbReference>
<protein>
    <submittedName>
        <fullName evidence="1">SnoaL-like polyketide cyclase</fullName>
    </submittedName>
</protein>
<keyword evidence="2" id="KW-1185">Reference proteome</keyword>
<organism evidence="1 2">
    <name type="scientific">Sediminihabitans luteus</name>
    <dbReference type="NCBI Taxonomy" id="1138585"/>
    <lineage>
        <taxon>Bacteria</taxon>
        <taxon>Bacillati</taxon>
        <taxon>Actinomycetota</taxon>
        <taxon>Actinomycetes</taxon>
        <taxon>Micrococcales</taxon>
        <taxon>Cellulomonadaceae</taxon>
        <taxon>Sediminihabitans</taxon>
    </lineage>
</organism>
<dbReference type="InterPro" id="IPR032710">
    <property type="entry name" value="NTF2-like_dom_sf"/>
</dbReference>
<accession>A0A2M9CDX9</accession>
<dbReference type="PANTHER" id="PTHR38436:SF1">
    <property type="entry name" value="ESTER CYCLASE"/>
    <property type="match status" value="1"/>
</dbReference>
<dbReference type="Gene3D" id="3.10.450.50">
    <property type="match status" value="1"/>
</dbReference>
<dbReference type="Pfam" id="PF07366">
    <property type="entry name" value="SnoaL"/>
    <property type="match status" value="1"/>
</dbReference>